<dbReference type="EMBL" id="JABXBU010000030">
    <property type="protein sequence ID" value="KAF8785510.1"/>
    <property type="molecule type" value="Genomic_DNA"/>
</dbReference>
<dbReference type="InterPro" id="IPR006115">
    <property type="entry name" value="6PGDH_NADP-bd"/>
</dbReference>
<dbReference type="SUPFAM" id="SSF51735">
    <property type="entry name" value="NAD(P)-binding Rossmann-fold domains"/>
    <property type="match status" value="1"/>
</dbReference>
<dbReference type="GO" id="GO:0031491">
    <property type="term" value="F:nucleosome binding"/>
    <property type="evidence" value="ECO:0007669"/>
    <property type="project" value="TreeGrafter"/>
</dbReference>
<evidence type="ECO:0000256" key="1">
    <source>
        <dbReference type="ARBA" id="ARBA00004286"/>
    </source>
</evidence>
<dbReference type="SUPFAM" id="SSF48179">
    <property type="entry name" value="6-phosphogluconate dehydrogenase C-terminal domain-like"/>
    <property type="match status" value="1"/>
</dbReference>
<feature type="domain" description="PWWP" evidence="6">
    <location>
        <begin position="9"/>
        <end position="43"/>
    </location>
</feature>
<dbReference type="InterPro" id="IPR013328">
    <property type="entry name" value="6PGD_dom2"/>
</dbReference>
<evidence type="ECO:0000313" key="7">
    <source>
        <dbReference type="EMBL" id="KAF8785510.1"/>
    </source>
</evidence>
<dbReference type="Gene3D" id="3.40.50.720">
    <property type="entry name" value="NAD(P)-binding Rossmann-like Domain"/>
    <property type="match status" value="1"/>
</dbReference>
<dbReference type="PANTHER" id="PTHR43580:SF2">
    <property type="entry name" value="CYTOKINE-LIKE NUCLEAR FACTOR N-PAC"/>
    <property type="match status" value="1"/>
</dbReference>
<protein>
    <recommendedName>
        <fullName evidence="5">Cytokine-like nuclear factor N-PAC</fullName>
    </recommendedName>
    <alternativeName>
        <fullName evidence="4">Glyoxylate reductase 1 homolog</fullName>
    </alternativeName>
</protein>
<dbReference type="Pfam" id="PF03446">
    <property type="entry name" value="NAD_binding_2"/>
    <property type="match status" value="1"/>
</dbReference>
<dbReference type="GO" id="GO:0003677">
    <property type="term" value="F:DNA binding"/>
    <property type="evidence" value="ECO:0007669"/>
    <property type="project" value="TreeGrafter"/>
</dbReference>
<dbReference type="Pfam" id="PF14833">
    <property type="entry name" value="NAD_binding_11"/>
    <property type="match status" value="1"/>
</dbReference>
<dbReference type="InterPro" id="IPR036291">
    <property type="entry name" value="NAD(P)-bd_dom_sf"/>
</dbReference>
<dbReference type="GO" id="GO:0000785">
    <property type="term" value="C:chromatin"/>
    <property type="evidence" value="ECO:0007669"/>
    <property type="project" value="TreeGrafter"/>
</dbReference>
<dbReference type="GO" id="GO:0050661">
    <property type="term" value="F:NADP binding"/>
    <property type="evidence" value="ECO:0007669"/>
    <property type="project" value="InterPro"/>
</dbReference>
<sequence length="440" mass="49078">MAAKKHFNVGDLIWAKMKGFPFWPGRIAKPPTDARSSVPKKAQHYIKISNKANAKYVVKAKESPKKSREVSTNVIEKKIAQEQRMKEKTESPKVRKKVLPKRCATDEFQKKKIFPPRKLSKRPTEDFSELIKNTPPNLNHNCITDIRLLDQQQHHPTTTCTSSRIATRDNFELLPCPTRNLHEPNEVIRAKNVRPSDKKIGFIGLGKMVQLALTPGVLVEKCDIIFCCVSDPEASKTIVFGNNGVLSGFERSPCGSKGYVEMTTMDPTTSIEIAEAITLKGGRYLEATINGTMEMAEDGTLLILSAGDQELFRNCESYFSTFSRNAHYLSCEVGYGSKMNLILSMLIGVSHVALAEAMTFVKRCNLDPITFLEIIECSPLNSPLIDEIGLSGVCPNDTSDVKHQQKDLQLAILLDTNGEQKMFVTAIANELFNLAKTDRI</sequence>
<comment type="caution">
    <text evidence="7">The sequence shown here is derived from an EMBL/GenBank/DDBJ whole genome shotgun (WGS) entry which is preliminary data.</text>
</comment>
<dbReference type="InterPro" id="IPR008927">
    <property type="entry name" value="6-PGluconate_DH-like_C_sf"/>
</dbReference>
<reference evidence="7" key="2">
    <citation type="submission" date="2020-06" db="EMBL/GenBank/DDBJ databases">
        <authorList>
            <person name="Sheffer M."/>
        </authorList>
    </citation>
    <scope>NUCLEOTIDE SEQUENCE</scope>
</reference>
<dbReference type="Gene3D" id="2.30.30.140">
    <property type="match status" value="1"/>
</dbReference>
<dbReference type="GO" id="GO:0140673">
    <property type="term" value="P:transcription elongation-coupled chromatin remodeling"/>
    <property type="evidence" value="ECO:0007669"/>
    <property type="project" value="TreeGrafter"/>
</dbReference>
<dbReference type="Pfam" id="PF00855">
    <property type="entry name" value="PWWP"/>
    <property type="match status" value="1"/>
</dbReference>
<name>A0A8T0F7X4_ARGBR</name>
<dbReference type="Gene3D" id="1.10.1040.10">
    <property type="entry name" value="N-(1-d-carboxylethyl)-l-norvaline Dehydrogenase, domain 2"/>
    <property type="match status" value="1"/>
</dbReference>
<dbReference type="SUPFAM" id="SSF63748">
    <property type="entry name" value="Tudor/PWWP/MBT"/>
    <property type="match status" value="1"/>
</dbReference>
<dbReference type="InterPro" id="IPR029154">
    <property type="entry name" value="HIBADH-like_NADP-bd"/>
</dbReference>
<dbReference type="PROSITE" id="PS50812">
    <property type="entry name" value="PWWP"/>
    <property type="match status" value="1"/>
</dbReference>
<evidence type="ECO:0000259" key="6">
    <source>
        <dbReference type="PROSITE" id="PS50812"/>
    </source>
</evidence>
<dbReference type="InterPro" id="IPR000313">
    <property type="entry name" value="PWWP_dom"/>
</dbReference>
<keyword evidence="3" id="KW-0158">Chromosome</keyword>
<reference evidence="7" key="1">
    <citation type="journal article" date="2020" name="bioRxiv">
        <title>Chromosome-level reference genome of the European wasp spider Argiope bruennichi: a resource for studies on range expansion and evolutionary adaptation.</title>
        <authorList>
            <person name="Sheffer M.M."/>
            <person name="Hoppe A."/>
            <person name="Krehenwinkel H."/>
            <person name="Uhl G."/>
            <person name="Kuss A.W."/>
            <person name="Jensen L."/>
            <person name="Jensen C."/>
            <person name="Gillespie R.G."/>
            <person name="Hoff K.J."/>
            <person name="Prost S."/>
        </authorList>
    </citation>
    <scope>NUCLEOTIDE SEQUENCE</scope>
</reference>
<dbReference type="AlphaFoldDB" id="A0A8T0F7X4"/>
<dbReference type="InterPro" id="IPR051265">
    <property type="entry name" value="HIBADH-related_NP60_sf"/>
</dbReference>
<dbReference type="PANTHER" id="PTHR43580">
    <property type="entry name" value="OXIDOREDUCTASE GLYR1-RELATED"/>
    <property type="match status" value="1"/>
</dbReference>
<dbReference type="GO" id="GO:0051287">
    <property type="term" value="F:NAD binding"/>
    <property type="evidence" value="ECO:0007669"/>
    <property type="project" value="InterPro"/>
</dbReference>
<accession>A0A8T0F7X4</accession>
<proteinExistence type="inferred from homology"/>
<evidence type="ECO:0000256" key="4">
    <source>
        <dbReference type="ARBA" id="ARBA00030287"/>
    </source>
</evidence>
<dbReference type="SMART" id="SM00293">
    <property type="entry name" value="PWWP"/>
    <property type="match status" value="1"/>
</dbReference>
<organism evidence="7 8">
    <name type="scientific">Argiope bruennichi</name>
    <name type="common">Wasp spider</name>
    <name type="synonym">Aranea bruennichi</name>
    <dbReference type="NCBI Taxonomy" id="94029"/>
    <lineage>
        <taxon>Eukaryota</taxon>
        <taxon>Metazoa</taxon>
        <taxon>Ecdysozoa</taxon>
        <taxon>Arthropoda</taxon>
        <taxon>Chelicerata</taxon>
        <taxon>Arachnida</taxon>
        <taxon>Araneae</taxon>
        <taxon>Araneomorphae</taxon>
        <taxon>Entelegynae</taxon>
        <taxon>Araneoidea</taxon>
        <taxon>Araneidae</taxon>
        <taxon>Argiope</taxon>
    </lineage>
</organism>
<evidence type="ECO:0000256" key="5">
    <source>
        <dbReference type="ARBA" id="ARBA00034140"/>
    </source>
</evidence>
<gene>
    <name evidence="7" type="ORF">HNY73_011034</name>
</gene>
<evidence type="ECO:0000256" key="2">
    <source>
        <dbReference type="ARBA" id="ARBA00007598"/>
    </source>
</evidence>
<comment type="similarity">
    <text evidence="2">Belongs to the HIBADH-related family. NP60 subfamily.</text>
</comment>
<evidence type="ECO:0000256" key="3">
    <source>
        <dbReference type="ARBA" id="ARBA00022454"/>
    </source>
</evidence>
<keyword evidence="8" id="KW-1185">Reference proteome</keyword>
<comment type="subcellular location">
    <subcellularLocation>
        <location evidence="1">Chromosome</location>
    </subcellularLocation>
</comment>
<evidence type="ECO:0000313" key="8">
    <source>
        <dbReference type="Proteomes" id="UP000807504"/>
    </source>
</evidence>
<dbReference type="Proteomes" id="UP000807504">
    <property type="component" value="Unassembled WGS sequence"/>
</dbReference>